<feature type="region of interest" description="Disordered" evidence="1">
    <location>
        <begin position="307"/>
        <end position="393"/>
    </location>
</feature>
<dbReference type="AlphaFoldDB" id="A0AA39V8F4"/>
<accession>A0AA39V8F4</accession>
<feature type="region of interest" description="Disordered" evidence="1">
    <location>
        <begin position="48"/>
        <end position="91"/>
    </location>
</feature>
<evidence type="ECO:0000313" key="3">
    <source>
        <dbReference type="Proteomes" id="UP001166286"/>
    </source>
</evidence>
<feature type="compositionally biased region" description="Polar residues" evidence="1">
    <location>
        <begin position="79"/>
        <end position="91"/>
    </location>
</feature>
<feature type="compositionally biased region" description="Low complexity" evidence="1">
    <location>
        <begin position="339"/>
        <end position="363"/>
    </location>
</feature>
<evidence type="ECO:0000313" key="2">
    <source>
        <dbReference type="EMBL" id="KAK0512595.1"/>
    </source>
</evidence>
<feature type="region of interest" description="Disordered" evidence="1">
    <location>
        <begin position="430"/>
        <end position="465"/>
    </location>
</feature>
<name>A0AA39V8F4_9LECA</name>
<comment type="caution">
    <text evidence="2">The sequence shown here is derived from an EMBL/GenBank/DDBJ whole genome shotgun (WGS) entry which is preliminary data.</text>
</comment>
<dbReference type="EMBL" id="JAFEKC020000009">
    <property type="protein sequence ID" value="KAK0512595.1"/>
    <property type="molecule type" value="Genomic_DNA"/>
</dbReference>
<feature type="compositionally biased region" description="Polar residues" evidence="1">
    <location>
        <begin position="368"/>
        <end position="380"/>
    </location>
</feature>
<dbReference type="Proteomes" id="UP001166286">
    <property type="component" value="Unassembled WGS sequence"/>
</dbReference>
<sequence length="533" mass="60325">MSGDFDFSPAPRQASFEEASNIVQEARSHRNVLRHRLDEVVRLRDQVNNSDERRTQRMEQSALRDEIRRRHAAQRADTPGTSANDVQPPTSALRTRFSAHRLRNRPSPSRSGNNLQQAIESLYEASPLSSLLDQPIPRIGSPDMNLREYSGEAEVNRRRAKRRKLDSDSLSNGHLRGFSYGFRGQVVPGPLKMELVSCDGGIHSDAVMHGREYYPENVLRNDKSVYCTDRSECNLILQHMGQTPFTLKKLVIKAPERGFTAPIQEGMIFVSMESTNLLARTSCYRMYEPPEDDEEFINFISDELSENRPLSRRRDSNAHRTIPPPVSNSVPRSVRHNNDTTSTSFSSNPSPLLDLDSDSVLPPRTITPPETSGFKVTTTCDSPSSDEEEPSSAATLADLYRRDHFPPAYHIEPPDEELQDDLDQAMLRARELGLPTSHRHRRRRRGKPSRIEAMLPPGSSNTDMEAQRILPPHAKFFIQREKSVVSVKFDPPVSGRFILMKLWSPSKDQNIDIQSVVAHGFAGPRFFPAIQML</sequence>
<feature type="compositionally biased region" description="Basic residues" evidence="1">
    <location>
        <begin position="437"/>
        <end position="448"/>
    </location>
</feature>
<keyword evidence="3" id="KW-1185">Reference proteome</keyword>
<proteinExistence type="predicted"/>
<feature type="compositionally biased region" description="Basic and acidic residues" evidence="1">
    <location>
        <begin position="48"/>
        <end position="68"/>
    </location>
</feature>
<gene>
    <name evidence="2" type="ORF">JMJ35_004612</name>
</gene>
<organism evidence="2 3">
    <name type="scientific">Cladonia borealis</name>
    <dbReference type="NCBI Taxonomy" id="184061"/>
    <lineage>
        <taxon>Eukaryota</taxon>
        <taxon>Fungi</taxon>
        <taxon>Dikarya</taxon>
        <taxon>Ascomycota</taxon>
        <taxon>Pezizomycotina</taxon>
        <taxon>Lecanoromycetes</taxon>
        <taxon>OSLEUM clade</taxon>
        <taxon>Lecanoromycetidae</taxon>
        <taxon>Lecanorales</taxon>
        <taxon>Lecanorineae</taxon>
        <taxon>Cladoniaceae</taxon>
        <taxon>Cladonia</taxon>
    </lineage>
</organism>
<protein>
    <submittedName>
        <fullName evidence="2">Uncharacterized protein</fullName>
    </submittedName>
</protein>
<reference evidence="2" key="1">
    <citation type="submission" date="2023-03" db="EMBL/GenBank/DDBJ databases">
        <title>Complete genome of Cladonia borealis.</title>
        <authorList>
            <person name="Park H."/>
        </authorList>
    </citation>
    <scope>NUCLEOTIDE SEQUENCE</scope>
    <source>
        <strain evidence="2">ANT050790</strain>
    </source>
</reference>
<evidence type="ECO:0000256" key="1">
    <source>
        <dbReference type="SAM" id="MobiDB-lite"/>
    </source>
</evidence>